<dbReference type="SUPFAM" id="SSF56601">
    <property type="entry name" value="beta-lactamase/transpeptidase-like"/>
    <property type="match status" value="1"/>
</dbReference>
<gene>
    <name evidence="3" type="ORF">DF185_17760</name>
</gene>
<dbReference type="EMBL" id="QFLI01000009">
    <property type="protein sequence ID" value="PXX97814.1"/>
    <property type="molecule type" value="Genomic_DNA"/>
</dbReference>
<evidence type="ECO:0000256" key="1">
    <source>
        <dbReference type="SAM" id="Phobius"/>
    </source>
</evidence>
<keyword evidence="1" id="KW-0472">Membrane</keyword>
<feature type="domain" description="Beta-lactamase-related" evidence="2">
    <location>
        <begin position="53"/>
        <end position="371"/>
    </location>
</feature>
<evidence type="ECO:0000259" key="2">
    <source>
        <dbReference type="Pfam" id="PF00144"/>
    </source>
</evidence>
<dbReference type="InterPro" id="IPR050491">
    <property type="entry name" value="AmpC-like"/>
</dbReference>
<keyword evidence="1" id="KW-0812">Transmembrane</keyword>
<evidence type="ECO:0000313" key="4">
    <source>
        <dbReference type="Proteomes" id="UP000248079"/>
    </source>
</evidence>
<comment type="caution">
    <text evidence="3">The sequence shown here is derived from an EMBL/GenBank/DDBJ whole genome shotgun (WGS) entry which is preliminary data.</text>
</comment>
<reference evidence="3 4" key="1">
    <citation type="submission" date="2018-05" db="EMBL/GenBank/DDBJ databases">
        <title>Marinifilum breve JC075T sp. nov., a marine bacterium isolated from Yongle Blue Hole in the South China Sea.</title>
        <authorList>
            <person name="Fu T."/>
        </authorList>
    </citation>
    <scope>NUCLEOTIDE SEQUENCE [LARGE SCALE GENOMIC DNA]</scope>
    <source>
        <strain evidence="3 4">JC075</strain>
    </source>
</reference>
<proteinExistence type="predicted"/>
<dbReference type="InterPro" id="IPR001466">
    <property type="entry name" value="Beta-lactam-related"/>
</dbReference>
<keyword evidence="1" id="KW-1133">Transmembrane helix</keyword>
<dbReference type="Gene3D" id="3.40.710.10">
    <property type="entry name" value="DD-peptidase/beta-lactamase superfamily"/>
    <property type="match status" value="1"/>
</dbReference>
<dbReference type="Proteomes" id="UP000248079">
    <property type="component" value="Unassembled WGS sequence"/>
</dbReference>
<evidence type="ECO:0000313" key="3">
    <source>
        <dbReference type="EMBL" id="PXX97814.1"/>
    </source>
</evidence>
<dbReference type="OrthoDB" id="9793489at2"/>
<protein>
    <recommendedName>
        <fullName evidence="2">Beta-lactamase-related domain-containing protein</fullName>
    </recommendedName>
</protein>
<dbReference type="PANTHER" id="PTHR46825:SF7">
    <property type="entry name" value="D-ALANYL-D-ALANINE CARBOXYPEPTIDASE"/>
    <property type="match status" value="1"/>
</dbReference>
<keyword evidence="4" id="KW-1185">Reference proteome</keyword>
<dbReference type="InterPro" id="IPR012338">
    <property type="entry name" value="Beta-lactam/transpept-like"/>
</dbReference>
<name>A0A2V3ZU98_9BACT</name>
<dbReference type="PANTHER" id="PTHR46825">
    <property type="entry name" value="D-ALANYL-D-ALANINE-CARBOXYPEPTIDASE/ENDOPEPTIDASE AMPH"/>
    <property type="match status" value="1"/>
</dbReference>
<sequence length="390" mass="44934">MLKCLHYSQLTQLNRAMKKKYISLPLFFILVFSFYIDGFSQCTYQHKLDSIVQLLDMPGAKFSIIYQDGRQENYATGYSDSIRKERMNLQHVMFSGSIGKTYAAAVLYQLVEEGKVDLKEKFFNYCKGECWLSKLPNIGDITVEMLLQHTSGLPRYIENEQLWIDIKNNPDKVWSYKDRLQYAFDMEAVHKAGEGWAYSDTNYLLIGMLIEKVTGMDYYEVVNARILAPLDFKETYGATRRDVPRLPIGYSGLEDFFHMPKQMVVEGRYAFNPQMEWTGGGYASTTSDLAKWAKFYYEALPFSNETLQKIVTPNPHGVLSEYDSYGMGSFIFKSAHGKAYGHTGFVPGFRSIFLYYPEQKIAVAFQTNCDTYKGKMTLLHCVDEILKAEF</sequence>
<dbReference type="Pfam" id="PF00144">
    <property type="entry name" value="Beta-lactamase"/>
    <property type="match status" value="1"/>
</dbReference>
<dbReference type="AlphaFoldDB" id="A0A2V3ZU98"/>
<feature type="transmembrane region" description="Helical" evidence="1">
    <location>
        <begin position="21"/>
        <end position="40"/>
    </location>
</feature>
<organism evidence="3 4">
    <name type="scientific">Marinifilum breve</name>
    <dbReference type="NCBI Taxonomy" id="2184082"/>
    <lineage>
        <taxon>Bacteria</taxon>
        <taxon>Pseudomonadati</taxon>
        <taxon>Bacteroidota</taxon>
        <taxon>Bacteroidia</taxon>
        <taxon>Marinilabiliales</taxon>
        <taxon>Marinifilaceae</taxon>
    </lineage>
</organism>
<accession>A0A2V3ZU98</accession>